<dbReference type="GO" id="GO:0006633">
    <property type="term" value="P:fatty acid biosynthetic process"/>
    <property type="evidence" value="ECO:0007669"/>
    <property type="project" value="InterPro"/>
</dbReference>
<organism evidence="5 6">
    <name type="scientific">Linnemannia exigua</name>
    <dbReference type="NCBI Taxonomy" id="604196"/>
    <lineage>
        <taxon>Eukaryota</taxon>
        <taxon>Fungi</taxon>
        <taxon>Fungi incertae sedis</taxon>
        <taxon>Mucoromycota</taxon>
        <taxon>Mortierellomycotina</taxon>
        <taxon>Mortierellomycetes</taxon>
        <taxon>Mortierellales</taxon>
        <taxon>Mortierellaceae</taxon>
        <taxon>Linnemannia</taxon>
    </lineage>
</organism>
<keyword evidence="1" id="KW-0808">Transferase</keyword>
<evidence type="ECO:0000256" key="3">
    <source>
        <dbReference type="ARBA" id="ARBA00022842"/>
    </source>
</evidence>
<evidence type="ECO:0000256" key="1">
    <source>
        <dbReference type="ARBA" id="ARBA00022679"/>
    </source>
</evidence>
<name>A0AAD4H850_9FUNG</name>
<keyword evidence="2" id="KW-0479">Metal-binding</keyword>
<evidence type="ECO:0000313" key="5">
    <source>
        <dbReference type="EMBL" id="KAG0276907.1"/>
    </source>
</evidence>
<evidence type="ECO:0000259" key="4">
    <source>
        <dbReference type="Pfam" id="PF01648"/>
    </source>
</evidence>
<reference evidence="5" key="1">
    <citation type="journal article" date="2020" name="Fungal Divers.">
        <title>Resolving the Mortierellaceae phylogeny through synthesis of multi-gene phylogenetics and phylogenomics.</title>
        <authorList>
            <person name="Vandepol N."/>
            <person name="Liber J."/>
            <person name="Desiro A."/>
            <person name="Na H."/>
            <person name="Kennedy M."/>
            <person name="Barry K."/>
            <person name="Grigoriev I.V."/>
            <person name="Miller A.N."/>
            <person name="O'Donnell K."/>
            <person name="Stajich J.E."/>
            <person name="Bonito G."/>
        </authorList>
    </citation>
    <scope>NUCLEOTIDE SEQUENCE</scope>
    <source>
        <strain evidence="5">NRRL 28262</strain>
    </source>
</reference>
<dbReference type="Pfam" id="PF01648">
    <property type="entry name" value="ACPS"/>
    <property type="match status" value="1"/>
</dbReference>
<dbReference type="InterPro" id="IPR004568">
    <property type="entry name" value="Ppantetheine-prot_Trfase_dom"/>
</dbReference>
<dbReference type="GO" id="GO:0008897">
    <property type="term" value="F:holo-[acyl-carrier-protein] synthase activity"/>
    <property type="evidence" value="ECO:0007669"/>
    <property type="project" value="InterPro"/>
</dbReference>
<dbReference type="Proteomes" id="UP001194580">
    <property type="component" value="Unassembled WGS sequence"/>
</dbReference>
<dbReference type="SUPFAM" id="SSF56214">
    <property type="entry name" value="4'-phosphopantetheinyl transferase"/>
    <property type="match status" value="1"/>
</dbReference>
<proteinExistence type="predicted"/>
<dbReference type="Gene3D" id="3.90.470.20">
    <property type="entry name" value="4'-phosphopantetheinyl transferase domain"/>
    <property type="match status" value="1"/>
</dbReference>
<feature type="domain" description="4'-phosphopantetheinyl transferase" evidence="4">
    <location>
        <begin position="24"/>
        <end position="114"/>
    </location>
</feature>
<evidence type="ECO:0000313" key="6">
    <source>
        <dbReference type="Proteomes" id="UP001194580"/>
    </source>
</evidence>
<dbReference type="AlphaFoldDB" id="A0AAD4H850"/>
<dbReference type="EMBL" id="JAAAIL010000325">
    <property type="protein sequence ID" value="KAG0276907.1"/>
    <property type="molecule type" value="Genomic_DNA"/>
</dbReference>
<gene>
    <name evidence="5" type="ORF">BGZ95_006856</name>
</gene>
<evidence type="ECO:0000256" key="2">
    <source>
        <dbReference type="ARBA" id="ARBA00022723"/>
    </source>
</evidence>
<dbReference type="InterPro" id="IPR037143">
    <property type="entry name" value="4-PPantetheinyl_Trfase_dom_sf"/>
</dbReference>
<keyword evidence="6" id="KW-1185">Reference proteome</keyword>
<protein>
    <recommendedName>
        <fullName evidence="4">4'-phosphopantetheinyl transferase domain-containing protein</fullName>
    </recommendedName>
</protein>
<accession>A0AAD4H850</accession>
<dbReference type="GO" id="GO:0000287">
    <property type="term" value="F:magnesium ion binding"/>
    <property type="evidence" value="ECO:0007669"/>
    <property type="project" value="InterPro"/>
</dbReference>
<sequence length="129" mass="14286">MLSASVLERALSSLCNAKSKGVIGVGIDVLHMPRLKAVLGRRPDRFLTRVLTKAELGDFQKLKDEIGGQVDHDRAVQFVGARWALKEATYKALTPLHKLTWQDVAVFKDQGTKVQGNIVATEWWICGSN</sequence>
<dbReference type="InterPro" id="IPR008278">
    <property type="entry name" value="4-PPantetheinyl_Trfase_dom"/>
</dbReference>
<dbReference type="NCBIfam" id="TIGR00556">
    <property type="entry name" value="pantethn_trn"/>
    <property type="match status" value="1"/>
</dbReference>
<keyword evidence="3" id="KW-0460">Magnesium</keyword>
<comment type="caution">
    <text evidence="5">The sequence shown here is derived from an EMBL/GenBank/DDBJ whole genome shotgun (WGS) entry which is preliminary data.</text>
</comment>